<feature type="region of interest" description="Disordered" evidence="1">
    <location>
        <begin position="678"/>
        <end position="697"/>
    </location>
</feature>
<sequence>MGASDSKLVFKQGIFRLSEQQDIAADDPYWTGFWELPESAEDVFSLFSPTDIRRTRDNALRNLETLLLAVTSRLCILRNHPSFPDPELAPERDALNCIRVLTRVLPFIYEADHLESWEERFFWTVRRKRTRRDKIAKSEVLFDGATPEETPRPESPKFEEVKPLAEELIDTLIDLLFYSDFTLPKVPAGKSKVSYAIWQSGVGCNTPVASTKEYENNRTEILRLLLALTSKSMYMSANILPVKGTRALSYIATCPDKQTVLSVLCSFLNTTLKYNPASWRVPYDHVVFRDTKQSLVTYCLQLLLVFVLYPIPEPGTGVAPKNYFRYFLGRLHRPQDFQFLVDGMTRILSQPLQATTAYLPGSQKSLTWAPEMIMLFWETLQCNKRFRSFIIDTDRAHDFLVLVLFYSMDNKNDASKQGLIRMCIFVLQTLSTEPNFGKNLNRTFEGQESLPPSIRIPNFHGTYADYLITSIYTLLTTSKGKLDAVYPALLAIINNIAPYVENLGRATSSKLLQLFASMSSPSFLFANETNNALLRSLLEALNAIIEHKFESNPNFIYAVLRSKKRFNSLREFTLESGQEEIERQAQLRKEQALADTSSPVRVSSDSVRSPATARTPSMGTVPEDNTFTIGDDDDETSDDEHTAVQSPQNAQSINSSRAASVSSSIDDSVPVQMRAMSEKARGKRPMGQPAFSRQNSTASLASLTPTTSITMNGAFTPSADWIDRWLPELPLHTILTLLSDLEPQISLISDTASALSALRHASLPQGIDPTPPRTILFEWNALSLGWYESLLWGFIFTAEAGVAKGTAGMWNGTGIKLFKVQETAAQTPTLLAPRGAVDAVGSNLVMRIGSLGLRGGAGPGGGNGSSTAPPAAAGHQSPILAQQQGQFGGQGQRGPAASGNNGNGNGTGGGPMTVRDV</sequence>
<evidence type="ECO:0000313" key="2">
    <source>
        <dbReference type="EMBL" id="KAF1991124.1"/>
    </source>
</evidence>
<dbReference type="OrthoDB" id="432953at2759"/>
<organism evidence="2 3">
    <name type="scientific">Aulographum hederae CBS 113979</name>
    <dbReference type="NCBI Taxonomy" id="1176131"/>
    <lineage>
        <taxon>Eukaryota</taxon>
        <taxon>Fungi</taxon>
        <taxon>Dikarya</taxon>
        <taxon>Ascomycota</taxon>
        <taxon>Pezizomycotina</taxon>
        <taxon>Dothideomycetes</taxon>
        <taxon>Pleosporomycetidae</taxon>
        <taxon>Aulographales</taxon>
        <taxon>Aulographaceae</taxon>
    </lineage>
</organism>
<keyword evidence="3" id="KW-1185">Reference proteome</keyword>
<feature type="compositionally biased region" description="Low complexity" evidence="1">
    <location>
        <begin position="652"/>
        <end position="668"/>
    </location>
</feature>
<name>A0A6G1HDH9_9PEZI</name>
<dbReference type="InterPro" id="IPR026705">
    <property type="entry name" value="Hid-1/Ecm30"/>
</dbReference>
<proteinExistence type="predicted"/>
<protein>
    <recommendedName>
        <fullName evidence="4">High-temperature-induced dauer-formation protein</fullName>
    </recommendedName>
</protein>
<feature type="compositionally biased region" description="Low complexity" evidence="1">
    <location>
        <begin position="865"/>
        <end position="874"/>
    </location>
</feature>
<evidence type="ECO:0000256" key="1">
    <source>
        <dbReference type="SAM" id="MobiDB-lite"/>
    </source>
</evidence>
<feature type="region of interest" description="Disordered" evidence="1">
    <location>
        <begin position="856"/>
        <end position="917"/>
    </location>
</feature>
<feature type="compositionally biased region" description="Low complexity" evidence="1">
    <location>
        <begin position="597"/>
        <end position="610"/>
    </location>
</feature>
<dbReference type="Pfam" id="PF12722">
    <property type="entry name" value="Hid1"/>
    <property type="match status" value="1"/>
</dbReference>
<dbReference type="Proteomes" id="UP000800041">
    <property type="component" value="Unassembled WGS sequence"/>
</dbReference>
<feature type="compositionally biased region" description="Polar residues" evidence="1">
    <location>
        <begin position="612"/>
        <end position="628"/>
    </location>
</feature>
<evidence type="ECO:0008006" key="4">
    <source>
        <dbReference type="Google" id="ProtNLM"/>
    </source>
</evidence>
<dbReference type="GO" id="GO:0000138">
    <property type="term" value="C:Golgi trans cisterna"/>
    <property type="evidence" value="ECO:0007669"/>
    <property type="project" value="TreeGrafter"/>
</dbReference>
<dbReference type="AlphaFoldDB" id="A0A6G1HDH9"/>
<dbReference type="GO" id="GO:0005797">
    <property type="term" value="C:Golgi medial cisterna"/>
    <property type="evidence" value="ECO:0007669"/>
    <property type="project" value="TreeGrafter"/>
</dbReference>
<dbReference type="GO" id="GO:0016020">
    <property type="term" value="C:membrane"/>
    <property type="evidence" value="ECO:0007669"/>
    <property type="project" value="TreeGrafter"/>
</dbReference>
<dbReference type="PANTHER" id="PTHR21575:SF12">
    <property type="entry name" value="PROTEIN HID1"/>
    <property type="match status" value="1"/>
</dbReference>
<dbReference type="EMBL" id="ML977140">
    <property type="protein sequence ID" value="KAF1991124.1"/>
    <property type="molecule type" value="Genomic_DNA"/>
</dbReference>
<reference evidence="2" key="1">
    <citation type="journal article" date="2020" name="Stud. Mycol.">
        <title>101 Dothideomycetes genomes: a test case for predicting lifestyles and emergence of pathogens.</title>
        <authorList>
            <person name="Haridas S."/>
            <person name="Albert R."/>
            <person name="Binder M."/>
            <person name="Bloem J."/>
            <person name="Labutti K."/>
            <person name="Salamov A."/>
            <person name="Andreopoulos B."/>
            <person name="Baker S."/>
            <person name="Barry K."/>
            <person name="Bills G."/>
            <person name="Bluhm B."/>
            <person name="Cannon C."/>
            <person name="Castanera R."/>
            <person name="Culley D."/>
            <person name="Daum C."/>
            <person name="Ezra D."/>
            <person name="Gonzalez J."/>
            <person name="Henrissat B."/>
            <person name="Kuo A."/>
            <person name="Liang C."/>
            <person name="Lipzen A."/>
            <person name="Lutzoni F."/>
            <person name="Magnuson J."/>
            <person name="Mondo S."/>
            <person name="Nolan M."/>
            <person name="Ohm R."/>
            <person name="Pangilinan J."/>
            <person name="Park H.-J."/>
            <person name="Ramirez L."/>
            <person name="Alfaro M."/>
            <person name="Sun H."/>
            <person name="Tritt A."/>
            <person name="Yoshinaga Y."/>
            <person name="Zwiers L.-H."/>
            <person name="Turgeon B."/>
            <person name="Goodwin S."/>
            <person name="Spatafora J."/>
            <person name="Crous P."/>
            <person name="Grigoriev I."/>
        </authorList>
    </citation>
    <scope>NUCLEOTIDE SEQUENCE</scope>
    <source>
        <strain evidence="2">CBS 113979</strain>
    </source>
</reference>
<feature type="region of interest" description="Disordered" evidence="1">
    <location>
        <begin position="585"/>
        <end position="668"/>
    </location>
</feature>
<gene>
    <name evidence="2" type="ORF">K402DRAFT_347080</name>
</gene>
<accession>A0A6G1HDH9</accession>
<dbReference type="PANTHER" id="PTHR21575">
    <property type="entry name" value="PROTEIN HID1"/>
    <property type="match status" value="1"/>
</dbReference>
<evidence type="ECO:0000313" key="3">
    <source>
        <dbReference type="Proteomes" id="UP000800041"/>
    </source>
</evidence>
<feature type="compositionally biased region" description="Gly residues" evidence="1">
    <location>
        <begin position="901"/>
        <end position="911"/>
    </location>
</feature>